<evidence type="ECO:0000313" key="5">
    <source>
        <dbReference type="Proteomes" id="UP000192276"/>
    </source>
</evidence>
<reference evidence="5" key="1">
    <citation type="submission" date="2016-04" db="EMBL/GenBank/DDBJ databases">
        <authorList>
            <person name="Chen L."/>
            <person name="Zhuang W."/>
            <person name="Wang G."/>
        </authorList>
    </citation>
    <scope>NUCLEOTIDE SEQUENCE [LARGE SCALE GENOMIC DNA]</scope>
    <source>
        <strain evidence="5">208</strain>
    </source>
</reference>
<dbReference type="PANTHER" id="PTHR10509:SF14">
    <property type="entry name" value="CAFFEOYL-COA O-METHYLTRANSFERASE 3-RELATED"/>
    <property type="match status" value="1"/>
</dbReference>
<dbReference type="OrthoDB" id="9799672at2"/>
<dbReference type="RefSeq" id="WP_081163382.1">
    <property type="nucleotide sequence ID" value="NZ_LWBP01000078.1"/>
</dbReference>
<evidence type="ECO:0000256" key="2">
    <source>
        <dbReference type="ARBA" id="ARBA00022679"/>
    </source>
</evidence>
<comment type="caution">
    <text evidence="4">The sequence shown here is derived from an EMBL/GenBank/DDBJ whole genome shotgun (WGS) entry which is preliminary data.</text>
</comment>
<dbReference type="PANTHER" id="PTHR10509">
    <property type="entry name" value="O-METHYLTRANSFERASE-RELATED"/>
    <property type="match status" value="1"/>
</dbReference>
<dbReference type="InterPro" id="IPR050362">
    <property type="entry name" value="Cation-dep_OMT"/>
</dbReference>
<dbReference type="PROSITE" id="PS51682">
    <property type="entry name" value="SAM_OMT_I"/>
    <property type="match status" value="1"/>
</dbReference>
<dbReference type="InterPro" id="IPR029063">
    <property type="entry name" value="SAM-dependent_MTases_sf"/>
</dbReference>
<keyword evidence="5" id="KW-1185">Reference proteome</keyword>
<dbReference type="STRING" id="550983.A4R26_15210"/>
<evidence type="ECO:0000256" key="1">
    <source>
        <dbReference type="ARBA" id="ARBA00022603"/>
    </source>
</evidence>
<dbReference type="Gene3D" id="3.40.50.150">
    <property type="entry name" value="Vaccinia Virus protein VP39"/>
    <property type="match status" value="1"/>
</dbReference>
<keyword evidence="1 4" id="KW-0489">Methyltransferase</keyword>
<dbReference type="SUPFAM" id="SSF53335">
    <property type="entry name" value="S-adenosyl-L-methionine-dependent methyltransferases"/>
    <property type="match status" value="1"/>
</dbReference>
<dbReference type="Proteomes" id="UP000192276">
    <property type="component" value="Unassembled WGS sequence"/>
</dbReference>
<evidence type="ECO:0000256" key="3">
    <source>
        <dbReference type="ARBA" id="ARBA00022691"/>
    </source>
</evidence>
<dbReference type="GO" id="GO:0008757">
    <property type="term" value="F:S-adenosylmethionine-dependent methyltransferase activity"/>
    <property type="evidence" value="ECO:0007669"/>
    <property type="project" value="TreeGrafter"/>
</dbReference>
<dbReference type="GO" id="GO:0008171">
    <property type="term" value="F:O-methyltransferase activity"/>
    <property type="evidence" value="ECO:0007669"/>
    <property type="project" value="InterPro"/>
</dbReference>
<organism evidence="4 5">
    <name type="scientific">Niastella populi</name>
    <dbReference type="NCBI Taxonomy" id="550983"/>
    <lineage>
        <taxon>Bacteria</taxon>
        <taxon>Pseudomonadati</taxon>
        <taxon>Bacteroidota</taxon>
        <taxon>Chitinophagia</taxon>
        <taxon>Chitinophagales</taxon>
        <taxon>Chitinophagaceae</taxon>
        <taxon>Niastella</taxon>
    </lineage>
</organism>
<sequence>MNNEIFESVDHYIGNLLGHEDEALIAATRSLKEAGMPAISISPNQGKFLQILALLCNAKNILELGTLAGYSTIWMARALPKDGRLITLEYDPKHAAVAQKNIERAGLAEQVQIKTGRALDILPQLHAEGAGPFDMIFIDADKPPYADYFEWALKLSRSGTLIVADNVIREGKVLDENSTEAAVNGAQRFNKMLGANTAVTATILQMVGVKEYDGMALAIVK</sequence>
<gene>
    <name evidence="4" type="ORF">A4R26_15210</name>
</gene>
<protein>
    <submittedName>
        <fullName evidence="4">Methyltransferase</fullName>
    </submittedName>
</protein>
<dbReference type="Pfam" id="PF01596">
    <property type="entry name" value="Methyltransf_3"/>
    <property type="match status" value="1"/>
</dbReference>
<keyword evidence="3" id="KW-0949">S-adenosyl-L-methionine</keyword>
<dbReference type="AlphaFoldDB" id="A0A1V9G338"/>
<accession>A0A1V9G338</accession>
<keyword evidence="2 4" id="KW-0808">Transferase</keyword>
<dbReference type="CDD" id="cd02440">
    <property type="entry name" value="AdoMet_MTases"/>
    <property type="match status" value="1"/>
</dbReference>
<proteinExistence type="predicted"/>
<name>A0A1V9G338_9BACT</name>
<dbReference type="EMBL" id="LWBP01000078">
    <property type="protein sequence ID" value="OQP65055.1"/>
    <property type="molecule type" value="Genomic_DNA"/>
</dbReference>
<dbReference type="GO" id="GO:0032259">
    <property type="term" value="P:methylation"/>
    <property type="evidence" value="ECO:0007669"/>
    <property type="project" value="UniProtKB-KW"/>
</dbReference>
<evidence type="ECO:0000313" key="4">
    <source>
        <dbReference type="EMBL" id="OQP65055.1"/>
    </source>
</evidence>
<dbReference type="InterPro" id="IPR002935">
    <property type="entry name" value="SAM_O-MeTrfase"/>
</dbReference>